<keyword evidence="10" id="KW-1185">Reference proteome</keyword>
<dbReference type="Pfam" id="PF08376">
    <property type="entry name" value="NIT"/>
    <property type="match status" value="1"/>
</dbReference>
<dbReference type="InterPro" id="IPR000727">
    <property type="entry name" value="T_SNARE_dom"/>
</dbReference>
<evidence type="ECO:0000256" key="5">
    <source>
        <dbReference type="SAM" id="Phobius"/>
    </source>
</evidence>
<dbReference type="SMART" id="SM00283">
    <property type="entry name" value="MA"/>
    <property type="match status" value="1"/>
</dbReference>
<evidence type="ECO:0000256" key="1">
    <source>
        <dbReference type="ARBA" id="ARBA00022481"/>
    </source>
</evidence>
<feature type="domain" description="T-SNARE coiled-coil homology" evidence="7">
    <location>
        <begin position="389"/>
        <end position="451"/>
    </location>
</feature>
<feature type="transmembrane region" description="Helical" evidence="5">
    <location>
        <begin position="319"/>
        <end position="339"/>
    </location>
</feature>
<dbReference type="EMBL" id="JAQQXR010000004">
    <property type="protein sequence ID" value="MDC8758369.1"/>
    <property type="molecule type" value="Genomic_DNA"/>
</dbReference>
<dbReference type="SUPFAM" id="SSF58104">
    <property type="entry name" value="Methyl-accepting chemotaxis protein (MCP) signaling domain"/>
    <property type="match status" value="1"/>
</dbReference>
<feature type="region of interest" description="Disordered" evidence="4">
    <location>
        <begin position="413"/>
        <end position="432"/>
    </location>
</feature>
<feature type="transmembrane region" description="Helical" evidence="5">
    <location>
        <begin position="12"/>
        <end position="34"/>
    </location>
</feature>
<keyword evidence="5" id="KW-1133">Transmembrane helix</keyword>
<dbReference type="InterPro" id="IPR004090">
    <property type="entry name" value="Chemotax_Me-accpt_rcpt"/>
</dbReference>
<reference evidence="9 10" key="1">
    <citation type="submission" date="2022-10" db="EMBL/GenBank/DDBJ databases">
        <title>Janthinobacterium sp. hw3 Genome sequencing.</title>
        <authorList>
            <person name="Park S."/>
        </authorList>
    </citation>
    <scope>NUCLEOTIDE SEQUENCE [LARGE SCALE GENOMIC DNA]</scope>
    <source>
        <strain evidence="10">hw3</strain>
    </source>
</reference>
<organism evidence="9 10">
    <name type="scientific">Janthinobacterium fluminis</name>
    <dbReference type="NCBI Taxonomy" id="2987524"/>
    <lineage>
        <taxon>Bacteria</taxon>
        <taxon>Pseudomonadati</taxon>
        <taxon>Pseudomonadota</taxon>
        <taxon>Betaproteobacteria</taxon>
        <taxon>Burkholderiales</taxon>
        <taxon>Oxalobacteraceae</taxon>
        <taxon>Janthinobacterium</taxon>
    </lineage>
</organism>
<comment type="caution">
    <text evidence="9">The sequence shown here is derived from an EMBL/GenBank/DDBJ whole genome shotgun (WGS) entry which is preliminary data.</text>
</comment>
<keyword evidence="3" id="KW-0807">Transducer</keyword>
<keyword evidence="1" id="KW-0488">Methylation</keyword>
<evidence type="ECO:0000256" key="4">
    <source>
        <dbReference type="SAM" id="MobiDB-lite"/>
    </source>
</evidence>
<name>A0ABT5K0J1_9BURK</name>
<dbReference type="Pfam" id="PF00672">
    <property type="entry name" value="HAMP"/>
    <property type="match status" value="1"/>
</dbReference>
<dbReference type="PRINTS" id="PR00260">
    <property type="entry name" value="CHEMTRNSDUCR"/>
</dbReference>
<dbReference type="PROSITE" id="PS50192">
    <property type="entry name" value="T_SNARE"/>
    <property type="match status" value="1"/>
</dbReference>
<sequence length="676" mass="71437">MYTSSMLDRLLLWHKFVILSAIALVLVAIPTLMYMREADKNLDAALLETAGLGPVASVLKTIQLTQQHRGLSALMLGGVDSARDQRDAKQREADGSYEAVAQIVKGLHSKAIEDAWHPALQDWQALREQVGKRGISVPESYAAHTALVPKLLAVNDLIADYYGLSLDPDLDSYQLIQSMYYQLPYLTEELGKMRAKGAGLLAKKEATPADRLLLSGIIARVQDRLGQTVVSYGKAAAANAALGQALAASVQDMQTQAAATMQLANEKIVQAETLDYPGEEYVKATTQAINAQFKANELASKQLQALLTAKVADLRTMRWLMIAAMLGLIGVAGLIQYLIARSVSAPLANAIGVAQRVAKGDLTSRFTAIGENETGQLLLALQDMNGSLQTLVGDARKNIDNISGASQDIASGNADLSARTESQASSLEETASSMEEITSTVKQNADNAQRVNQQVVDASAVAIQGGKVVERVVQTMGEINDSSRKIVDIIGVIDGIAFQTNILALNAAVEAARAGEQGRGFAVVASEVRNLAQRSAVAAKEIKGLIDASVEKVNLGNKLAGQAGKAMGDIVASISGVTSIMADILMASQEQTVGIEQVNEAIIQMDHMTQQNSALVEQAAAASESLKEQAQLLVQAMSVFQLDGQAPSAPARGVARKAGRAASGHAAGKKTPALPV</sequence>
<evidence type="ECO:0000259" key="8">
    <source>
        <dbReference type="PROSITE" id="PS50885"/>
    </source>
</evidence>
<dbReference type="CDD" id="cd11386">
    <property type="entry name" value="MCP_signal"/>
    <property type="match status" value="1"/>
</dbReference>
<dbReference type="PROSITE" id="PS50885">
    <property type="entry name" value="HAMP"/>
    <property type="match status" value="1"/>
</dbReference>
<dbReference type="SMART" id="SM00304">
    <property type="entry name" value="HAMP"/>
    <property type="match status" value="1"/>
</dbReference>
<gene>
    <name evidence="9" type="ORF">OIK44_12310</name>
</gene>
<evidence type="ECO:0000313" key="10">
    <source>
        <dbReference type="Proteomes" id="UP001221208"/>
    </source>
</evidence>
<dbReference type="PROSITE" id="PS50111">
    <property type="entry name" value="CHEMOTAXIS_TRANSDUC_2"/>
    <property type="match status" value="1"/>
</dbReference>
<protein>
    <submittedName>
        <fullName evidence="9">Methyl-accepting chemotaxis protein</fullName>
    </submittedName>
</protein>
<dbReference type="RefSeq" id="WP_273671044.1">
    <property type="nucleotide sequence ID" value="NZ_JAQQXR010000004.1"/>
</dbReference>
<dbReference type="Gene3D" id="1.10.287.950">
    <property type="entry name" value="Methyl-accepting chemotaxis protein"/>
    <property type="match status" value="1"/>
</dbReference>
<keyword evidence="5" id="KW-0812">Transmembrane</keyword>
<evidence type="ECO:0000259" key="6">
    <source>
        <dbReference type="PROSITE" id="PS50111"/>
    </source>
</evidence>
<dbReference type="PANTHER" id="PTHR43531">
    <property type="entry name" value="PROTEIN ICFG"/>
    <property type="match status" value="1"/>
</dbReference>
<dbReference type="InterPro" id="IPR051310">
    <property type="entry name" value="MCP_chemotaxis"/>
</dbReference>
<dbReference type="InterPro" id="IPR004089">
    <property type="entry name" value="MCPsignal_dom"/>
</dbReference>
<dbReference type="Proteomes" id="UP001221208">
    <property type="component" value="Unassembled WGS sequence"/>
</dbReference>
<proteinExistence type="inferred from homology"/>
<evidence type="ECO:0000313" key="9">
    <source>
        <dbReference type="EMBL" id="MDC8758369.1"/>
    </source>
</evidence>
<feature type="compositionally biased region" description="Polar residues" evidence="4">
    <location>
        <begin position="419"/>
        <end position="432"/>
    </location>
</feature>
<evidence type="ECO:0000256" key="2">
    <source>
        <dbReference type="ARBA" id="ARBA00029447"/>
    </source>
</evidence>
<comment type="similarity">
    <text evidence="2">Belongs to the methyl-accepting chemotaxis (MCP) protein family.</text>
</comment>
<evidence type="ECO:0000259" key="7">
    <source>
        <dbReference type="PROSITE" id="PS50192"/>
    </source>
</evidence>
<feature type="domain" description="HAMP" evidence="8">
    <location>
        <begin position="341"/>
        <end position="393"/>
    </location>
</feature>
<feature type="domain" description="Methyl-accepting transducer" evidence="6">
    <location>
        <begin position="398"/>
        <end position="627"/>
    </location>
</feature>
<dbReference type="PANTHER" id="PTHR43531:SF14">
    <property type="entry name" value="METHYL-ACCEPTING CHEMOTAXIS PROTEIN I-RELATED"/>
    <property type="match status" value="1"/>
</dbReference>
<evidence type="ECO:0000256" key="3">
    <source>
        <dbReference type="PROSITE-ProRule" id="PRU00284"/>
    </source>
</evidence>
<keyword evidence="5" id="KW-0472">Membrane</keyword>
<accession>A0ABT5K0J1</accession>
<dbReference type="InterPro" id="IPR003660">
    <property type="entry name" value="HAMP_dom"/>
</dbReference>
<feature type="region of interest" description="Disordered" evidence="4">
    <location>
        <begin position="650"/>
        <end position="676"/>
    </location>
</feature>
<dbReference type="InterPro" id="IPR013587">
    <property type="entry name" value="Nitrate/nitrite_sensing"/>
</dbReference>
<dbReference type="Pfam" id="PF00015">
    <property type="entry name" value="MCPsignal"/>
    <property type="match status" value="1"/>
</dbReference>